<evidence type="ECO:0000256" key="6">
    <source>
        <dbReference type="ARBA" id="ARBA00022692"/>
    </source>
</evidence>
<evidence type="ECO:0000256" key="7">
    <source>
        <dbReference type="ARBA" id="ARBA00022989"/>
    </source>
</evidence>
<evidence type="ECO:0000256" key="9">
    <source>
        <dbReference type="SAM" id="Phobius"/>
    </source>
</evidence>
<protein>
    <submittedName>
        <fullName evidence="11">Sugar efflux transporter</fullName>
    </submittedName>
</protein>
<feature type="domain" description="Major facilitator superfamily (MFS) profile" evidence="10">
    <location>
        <begin position="17"/>
        <end position="392"/>
    </location>
</feature>
<evidence type="ECO:0000256" key="4">
    <source>
        <dbReference type="ARBA" id="ARBA00022475"/>
    </source>
</evidence>
<dbReference type="InterPro" id="IPR020846">
    <property type="entry name" value="MFS_dom"/>
</dbReference>
<keyword evidence="5" id="KW-0762">Sugar transport</keyword>
<feature type="transmembrane region" description="Helical" evidence="9">
    <location>
        <begin position="218"/>
        <end position="243"/>
    </location>
</feature>
<dbReference type="InterPro" id="IPR011701">
    <property type="entry name" value="MFS"/>
</dbReference>
<keyword evidence="6 9" id="KW-0812">Transmembrane</keyword>
<comment type="similarity">
    <text evidence="2">Belongs to the major facilitator superfamily. Set transporter family.</text>
</comment>
<keyword evidence="8 9" id="KW-0472">Membrane</keyword>
<reference evidence="11 12" key="1">
    <citation type="journal article" date="2019" name="Int. J. Syst. Evol. Microbiol.">
        <title>The Global Catalogue of Microorganisms (GCM) 10K type strain sequencing project: providing services to taxonomists for standard genome sequencing and annotation.</title>
        <authorList>
            <consortium name="The Broad Institute Genomics Platform"/>
            <consortium name="The Broad Institute Genome Sequencing Center for Infectious Disease"/>
            <person name="Wu L."/>
            <person name="Ma J."/>
        </authorList>
    </citation>
    <scope>NUCLEOTIDE SEQUENCE [LARGE SCALE GENOMIC DNA]</scope>
    <source>
        <strain evidence="11 12">JCM 3380</strain>
    </source>
</reference>
<feature type="transmembrane region" description="Helical" evidence="9">
    <location>
        <begin position="342"/>
        <end position="365"/>
    </location>
</feature>
<dbReference type="CDD" id="cd17471">
    <property type="entry name" value="MFS_Set"/>
    <property type="match status" value="1"/>
</dbReference>
<evidence type="ECO:0000313" key="11">
    <source>
        <dbReference type="EMBL" id="GAA0221665.1"/>
    </source>
</evidence>
<evidence type="ECO:0000256" key="5">
    <source>
        <dbReference type="ARBA" id="ARBA00022597"/>
    </source>
</evidence>
<sequence length="392" mass="40308">MMGAMAHVSAPIKPGRPFVPLLAVSLLTGVGYALAFPFLSLFLVKELGASPFATGAFLLSGAMSSLVVSTLIGRLSDARAVRRNLMVVASLAGAAGYALFAVVRDYWLLLVVSIALLSVASVLMPQLFAYARQVLERSGSTRAPLAISALRTMMSVSWVGGPPLAALLIDVSGFVGLFGVAAVICLLGAGVTAFLLDEPGLDEATRGAGGGGGLRRDIAFAAVAFTLLQGASQLGVVAMPLFIADVLRGSTSDAGLVLGLCAALEIPLMLGLGALGMRVDLRRIVLAGGAVALAYYAVMLMTTATWQVLAAQLLHAAVISAVMGVGISFFQDIAPDRPGYATTLYTNTMKVSGMLSGPLLALSAVFGYRSAYAIGLVMSVLGVAFLVAARHR</sequence>
<gene>
    <name evidence="11" type="ORF">GCM10010492_19720</name>
</gene>
<name>A0ABN0THD3_9PSEU</name>
<dbReference type="EMBL" id="BAAABU010000003">
    <property type="protein sequence ID" value="GAA0221665.1"/>
    <property type="molecule type" value="Genomic_DNA"/>
</dbReference>
<comment type="subcellular location">
    <subcellularLocation>
        <location evidence="1">Cell membrane</location>
        <topology evidence="1">Multi-pass membrane protein</topology>
    </subcellularLocation>
</comment>
<feature type="transmembrane region" description="Helical" evidence="9">
    <location>
        <begin position="312"/>
        <end position="330"/>
    </location>
</feature>
<evidence type="ECO:0000256" key="3">
    <source>
        <dbReference type="ARBA" id="ARBA00022448"/>
    </source>
</evidence>
<keyword evidence="4" id="KW-1003">Cell membrane</keyword>
<evidence type="ECO:0000256" key="1">
    <source>
        <dbReference type="ARBA" id="ARBA00004651"/>
    </source>
</evidence>
<dbReference type="InterPro" id="IPR036259">
    <property type="entry name" value="MFS_trans_sf"/>
</dbReference>
<proteinExistence type="inferred from homology"/>
<feature type="transmembrane region" description="Helical" evidence="9">
    <location>
        <begin position="255"/>
        <end position="277"/>
    </location>
</feature>
<feature type="transmembrane region" description="Helical" evidence="9">
    <location>
        <begin position="106"/>
        <end position="131"/>
    </location>
</feature>
<dbReference type="Gene3D" id="1.20.1250.20">
    <property type="entry name" value="MFS general substrate transporter like domains"/>
    <property type="match status" value="2"/>
</dbReference>
<evidence type="ECO:0000256" key="2">
    <source>
        <dbReference type="ARBA" id="ARBA00006523"/>
    </source>
</evidence>
<feature type="transmembrane region" description="Helical" evidence="9">
    <location>
        <begin position="173"/>
        <end position="197"/>
    </location>
</feature>
<dbReference type="PANTHER" id="PTHR23535:SF2">
    <property type="entry name" value="SUGAR EFFLUX TRANSPORTER A-RELATED"/>
    <property type="match status" value="1"/>
</dbReference>
<comment type="caution">
    <text evidence="11">The sequence shown here is derived from an EMBL/GenBank/DDBJ whole genome shotgun (WGS) entry which is preliminary data.</text>
</comment>
<dbReference type="SUPFAM" id="SSF103473">
    <property type="entry name" value="MFS general substrate transporter"/>
    <property type="match status" value="1"/>
</dbReference>
<evidence type="ECO:0000259" key="10">
    <source>
        <dbReference type="PROSITE" id="PS50850"/>
    </source>
</evidence>
<feature type="transmembrane region" description="Helical" evidence="9">
    <location>
        <begin position="284"/>
        <end position="306"/>
    </location>
</feature>
<dbReference type="Proteomes" id="UP001500416">
    <property type="component" value="Unassembled WGS sequence"/>
</dbReference>
<evidence type="ECO:0000313" key="12">
    <source>
        <dbReference type="Proteomes" id="UP001500416"/>
    </source>
</evidence>
<accession>A0ABN0THD3</accession>
<evidence type="ECO:0000256" key="8">
    <source>
        <dbReference type="ARBA" id="ARBA00023136"/>
    </source>
</evidence>
<dbReference type="Pfam" id="PF07690">
    <property type="entry name" value="MFS_1"/>
    <property type="match status" value="1"/>
</dbReference>
<organism evidence="11 12">
    <name type="scientific">Saccharothrix mutabilis subsp. mutabilis</name>
    <dbReference type="NCBI Taxonomy" id="66855"/>
    <lineage>
        <taxon>Bacteria</taxon>
        <taxon>Bacillati</taxon>
        <taxon>Actinomycetota</taxon>
        <taxon>Actinomycetes</taxon>
        <taxon>Pseudonocardiales</taxon>
        <taxon>Pseudonocardiaceae</taxon>
        <taxon>Saccharothrix</taxon>
    </lineage>
</organism>
<feature type="transmembrane region" description="Helical" evidence="9">
    <location>
        <begin position="84"/>
        <end position="100"/>
    </location>
</feature>
<keyword evidence="3" id="KW-0813">Transport</keyword>
<feature type="transmembrane region" description="Helical" evidence="9">
    <location>
        <begin position="51"/>
        <end position="72"/>
    </location>
</feature>
<keyword evidence="12" id="KW-1185">Reference proteome</keyword>
<dbReference type="PROSITE" id="PS50850">
    <property type="entry name" value="MFS"/>
    <property type="match status" value="1"/>
</dbReference>
<feature type="transmembrane region" description="Helical" evidence="9">
    <location>
        <begin position="143"/>
        <end position="161"/>
    </location>
</feature>
<keyword evidence="7 9" id="KW-1133">Transmembrane helix</keyword>
<feature type="transmembrane region" description="Helical" evidence="9">
    <location>
        <begin position="371"/>
        <end position="389"/>
    </location>
</feature>
<dbReference type="PANTHER" id="PTHR23535">
    <property type="entry name" value="SUGAR EFFLUX TRANSPORTER A-RELATED"/>
    <property type="match status" value="1"/>
</dbReference>